<proteinExistence type="predicted"/>
<evidence type="ECO:0000313" key="3">
    <source>
        <dbReference type="Proteomes" id="UP001054925"/>
    </source>
</evidence>
<evidence type="ECO:0000313" key="2">
    <source>
        <dbReference type="EMBL" id="GJN43800.1"/>
    </source>
</evidence>
<feature type="transmembrane region" description="Helical" evidence="1">
    <location>
        <begin position="36"/>
        <end position="54"/>
    </location>
</feature>
<name>A0AAV5GCJ9_CORAM</name>
<keyword evidence="1" id="KW-1133">Transmembrane helix</keyword>
<reference evidence="2" key="1">
    <citation type="submission" date="2021-12" db="EMBL/GenBank/DDBJ databases">
        <title>Draft genome sequence of Corynebacterium ammoniagenes strain T-723.</title>
        <authorList>
            <person name="Matsuzawa M."/>
            <person name="Hiratani M."/>
            <person name="Abe I."/>
            <person name="Tsuji Y."/>
            <person name="Nakamura J."/>
        </authorList>
    </citation>
    <scope>NUCLEOTIDE SEQUENCE</scope>
    <source>
        <strain evidence="2">T-723</strain>
    </source>
</reference>
<sequence>MSLGRRMLIIALSTNIAILCLVSAVLQLVLPNDVPQWLILGNIVVFLACVYYTYRAVTVWPDNEKPVATK</sequence>
<dbReference type="Proteomes" id="UP001054925">
    <property type="component" value="Unassembled WGS sequence"/>
</dbReference>
<feature type="transmembrane region" description="Helical" evidence="1">
    <location>
        <begin position="7"/>
        <end position="30"/>
    </location>
</feature>
<accession>A0AAV5GCJ9</accession>
<comment type="caution">
    <text evidence="2">The sequence shown here is derived from an EMBL/GenBank/DDBJ whole genome shotgun (WGS) entry which is preliminary data.</text>
</comment>
<evidence type="ECO:0000256" key="1">
    <source>
        <dbReference type="SAM" id="Phobius"/>
    </source>
</evidence>
<keyword evidence="1" id="KW-0472">Membrane</keyword>
<protein>
    <submittedName>
        <fullName evidence="2">Uncharacterized protein</fullName>
    </submittedName>
</protein>
<organism evidence="2 3">
    <name type="scientific">Corynebacterium ammoniagenes</name>
    <name type="common">Brevibacterium ammoniagenes</name>
    <dbReference type="NCBI Taxonomy" id="1697"/>
    <lineage>
        <taxon>Bacteria</taxon>
        <taxon>Bacillati</taxon>
        <taxon>Actinomycetota</taxon>
        <taxon>Actinomycetes</taxon>
        <taxon>Mycobacteriales</taxon>
        <taxon>Corynebacteriaceae</taxon>
        <taxon>Corynebacterium</taxon>
    </lineage>
</organism>
<dbReference type="AlphaFoldDB" id="A0AAV5GCJ9"/>
<dbReference type="EMBL" id="BQKK01000007">
    <property type="protein sequence ID" value="GJN43800.1"/>
    <property type="molecule type" value="Genomic_DNA"/>
</dbReference>
<keyword evidence="1" id="KW-0812">Transmembrane</keyword>
<gene>
    <name evidence="2" type="ORF">CAT723_22790</name>
</gene>